<evidence type="ECO:0000313" key="2">
    <source>
        <dbReference type="EMBL" id="PWK39200.1"/>
    </source>
</evidence>
<dbReference type="AlphaFoldDB" id="A0A316FN13"/>
<organism evidence="2 3">
    <name type="scientific">Actinoplanes xinjiangensis</name>
    <dbReference type="NCBI Taxonomy" id="512350"/>
    <lineage>
        <taxon>Bacteria</taxon>
        <taxon>Bacillati</taxon>
        <taxon>Actinomycetota</taxon>
        <taxon>Actinomycetes</taxon>
        <taxon>Micromonosporales</taxon>
        <taxon>Micromonosporaceae</taxon>
        <taxon>Actinoplanes</taxon>
    </lineage>
</organism>
<evidence type="ECO:0000256" key="1">
    <source>
        <dbReference type="SAM" id="MobiDB-lite"/>
    </source>
</evidence>
<name>A0A316FN13_9ACTN</name>
<gene>
    <name evidence="2" type="ORF">BC793_12336</name>
</gene>
<dbReference type="EMBL" id="QGGR01000023">
    <property type="protein sequence ID" value="PWK39200.1"/>
    <property type="molecule type" value="Genomic_DNA"/>
</dbReference>
<feature type="compositionally biased region" description="Basic and acidic residues" evidence="1">
    <location>
        <begin position="82"/>
        <end position="95"/>
    </location>
</feature>
<protein>
    <submittedName>
        <fullName evidence="2">Uncharacterized protein</fullName>
    </submittedName>
</protein>
<sequence length="105" mass="11367">MIKGGARIRVQFADVFPAGCVLVPDSIAEVQDYDELTKSRKPSFDKVTGRRVYQVRVMDADPELGAQSREVAVKILAVEDARGDRAEDTEGHANPEGHAGGTPTE</sequence>
<proteinExistence type="predicted"/>
<feature type="region of interest" description="Disordered" evidence="1">
    <location>
        <begin position="82"/>
        <end position="105"/>
    </location>
</feature>
<dbReference type="OrthoDB" id="4299905at2"/>
<keyword evidence="3" id="KW-1185">Reference proteome</keyword>
<dbReference type="Proteomes" id="UP000245697">
    <property type="component" value="Unassembled WGS sequence"/>
</dbReference>
<reference evidence="2 3" key="1">
    <citation type="submission" date="2018-05" db="EMBL/GenBank/DDBJ databases">
        <title>Genomic Encyclopedia of Archaeal and Bacterial Type Strains, Phase II (KMG-II): from individual species to whole genera.</title>
        <authorList>
            <person name="Goeker M."/>
        </authorList>
    </citation>
    <scope>NUCLEOTIDE SEQUENCE [LARGE SCALE GENOMIC DNA]</scope>
    <source>
        <strain evidence="2 3">DSM 45184</strain>
    </source>
</reference>
<dbReference type="RefSeq" id="WP_109600891.1">
    <property type="nucleotide sequence ID" value="NZ_BONA01000086.1"/>
</dbReference>
<accession>A0A316FN13</accession>
<comment type="caution">
    <text evidence="2">The sequence shown here is derived from an EMBL/GenBank/DDBJ whole genome shotgun (WGS) entry which is preliminary data.</text>
</comment>
<evidence type="ECO:0000313" key="3">
    <source>
        <dbReference type="Proteomes" id="UP000245697"/>
    </source>
</evidence>